<dbReference type="PANTHER" id="PTHR43459:SF1">
    <property type="entry name" value="EG:BACN32G11.4 PROTEIN"/>
    <property type="match status" value="1"/>
</dbReference>
<dbReference type="Gene3D" id="3.90.226.10">
    <property type="entry name" value="2-enoyl-CoA Hydratase, Chain A, domain 1"/>
    <property type="match status" value="1"/>
</dbReference>
<proteinExistence type="inferred from homology"/>
<dbReference type="Gene3D" id="1.10.12.10">
    <property type="entry name" value="Lyase 2-enoyl-coa Hydratase, Chain A, domain 2"/>
    <property type="match status" value="1"/>
</dbReference>
<dbReference type="AlphaFoldDB" id="A0A1G7CVA4"/>
<comment type="similarity">
    <text evidence="1">Belongs to the enoyl-CoA hydratase/isomerase family.</text>
</comment>
<dbReference type="Proteomes" id="UP000198925">
    <property type="component" value="Unassembled WGS sequence"/>
</dbReference>
<name>A0A1G7CVA4_9PROT</name>
<dbReference type="GO" id="GO:0016853">
    <property type="term" value="F:isomerase activity"/>
    <property type="evidence" value="ECO:0007669"/>
    <property type="project" value="UniProtKB-KW"/>
</dbReference>
<keyword evidence="2" id="KW-0413">Isomerase</keyword>
<protein>
    <submittedName>
        <fullName evidence="2">2-(1,2-epoxy-1,2-dihydrophenyl)acetyl-CoA isomerase</fullName>
    </submittedName>
</protein>
<evidence type="ECO:0000313" key="3">
    <source>
        <dbReference type="Proteomes" id="UP000198925"/>
    </source>
</evidence>
<dbReference type="SUPFAM" id="SSF52096">
    <property type="entry name" value="ClpP/crotonase"/>
    <property type="match status" value="1"/>
</dbReference>
<gene>
    <name evidence="2" type="ORF">SAMN04487779_10368</name>
</gene>
<dbReference type="EMBL" id="FMZX01000036">
    <property type="protein sequence ID" value="SDE43163.1"/>
    <property type="molecule type" value="Genomic_DNA"/>
</dbReference>
<dbReference type="PANTHER" id="PTHR43459">
    <property type="entry name" value="ENOYL-COA HYDRATASE"/>
    <property type="match status" value="1"/>
</dbReference>
<evidence type="ECO:0000313" key="2">
    <source>
        <dbReference type="EMBL" id="SDE43163.1"/>
    </source>
</evidence>
<dbReference type="InterPro" id="IPR029045">
    <property type="entry name" value="ClpP/crotonase-like_dom_sf"/>
</dbReference>
<dbReference type="CDD" id="cd06558">
    <property type="entry name" value="crotonase-like"/>
    <property type="match status" value="1"/>
</dbReference>
<dbReference type="InterPro" id="IPR001753">
    <property type="entry name" value="Enoyl-CoA_hydra/iso"/>
</dbReference>
<dbReference type="InterPro" id="IPR014748">
    <property type="entry name" value="Enoyl-CoA_hydra_C"/>
</dbReference>
<keyword evidence="3" id="KW-1185">Reference proteome</keyword>
<evidence type="ECO:0000256" key="1">
    <source>
        <dbReference type="ARBA" id="ARBA00005254"/>
    </source>
</evidence>
<reference evidence="2 3" key="1">
    <citation type="submission" date="2016-10" db="EMBL/GenBank/DDBJ databases">
        <authorList>
            <person name="de Groot N.N."/>
        </authorList>
    </citation>
    <scope>NUCLEOTIDE SEQUENCE [LARGE SCALE GENOMIC DNA]</scope>
    <source>
        <strain evidence="2 3">CPCC 100156</strain>
    </source>
</reference>
<dbReference type="Pfam" id="PF00378">
    <property type="entry name" value="ECH_1"/>
    <property type="match status" value="1"/>
</dbReference>
<accession>A0A1G7CVA4</accession>
<dbReference type="RefSeq" id="WP_090665180.1">
    <property type="nucleotide sequence ID" value="NZ_FMZX01000036.1"/>
</dbReference>
<sequence>MSTDPAMDLVRRRREGAVLVLRLDNPRNRNGLDEKMRVALGAAVEEAEADPAVRAVYLTGAGPSFCAGGDLRMLREASDPWPVHRRFRRLSRWLVPLMTLEKPVVIGVNGHAVGGGMGLALTGDRLIAAEGAVFMAGFFRLGAIPDIGMMYTLPRLIGMARAKDFLFGAGSLTAAEALALGLVGRVVPDAELDAAGLAEAQRLAAGPAEVMGLAKILMARSFESSLDEMFAYEGLGQALAMSSAEFREGLAAMLDRRPADFPAAAAAARR</sequence>
<organism evidence="2 3">
    <name type="scientific">Belnapia rosea</name>
    <dbReference type="NCBI Taxonomy" id="938405"/>
    <lineage>
        <taxon>Bacteria</taxon>
        <taxon>Pseudomonadati</taxon>
        <taxon>Pseudomonadota</taxon>
        <taxon>Alphaproteobacteria</taxon>
        <taxon>Acetobacterales</taxon>
        <taxon>Roseomonadaceae</taxon>
        <taxon>Belnapia</taxon>
    </lineage>
</organism>
<dbReference type="STRING" id="938405.SAMN02927895_05821"/>